<accession>A0ABP5SKW2</accession>
<dbReference type="EMBL" id="BAAARV010000012">
    <property type="protein sequence ID" value="GAA2333573.1"/>
    <property type="molecule type" value="Genomic_DNA"/>
</dbReference>
<feature type="transmembrane region" description="Helical" evidence="2">
    <location>
        <begin position="20"/>
        <end position="37"/>
    </location>
</feature>
<keyword evidence="4" id="KW-1185">Reference proteome</keyword>
<dbReference type="Proteomes" id="UP001501444">
    <property type="component" value="Unassembled WGS sequence"/>
</dbReference>
<evidence type="ECO:0008006" key="5">
    <source>
        <dbReference type="Google" id="ProtNLM"/>
    </source>
</evidence>
<name>A0ABP5SKW2_9ACTN</name>
<protein>
    <recommendedName>
        <fullName evidence="5">ABC-type Mn/Zn transport systems, ATPase component</fullName>
    </recommendedName>
</protein>
<keyword evidence="2" id="KW-1133">Transmembrane helix</keyword>
<gene>
    <name evidence="3" type="ORF">GCM10010170_012870</name>
</gene>
<comment type="caution">
    <text evidence="3">The sequence shown here is derived from an EMBL/GenBank/DDBJ whole genome shotgun (WGS) entry which is preliminary data.</text>
</comment>
<feature type="region of interest" description="Disordered" evidence="1">
    <location>
        <begin position="115"/>
        <end position="143"/>
    </location>
</feature>
<evidence type="ECO:0000256" key="2">
    <source>
        <dbReference type="SAM" id="Phobius"/>
    </source>
</evidence>
<organism evidence="3 4">
    <name type="scientific">Dactylosporangium salmoneum</name>
    <dbReference type="NCBI Taxonomy" id="53361"/>
    <lineage>
        <taxon>Bacteria</taxon>
        <taxon>Bacillati</taxon>
        <taxon>Actinomycetota</taxon>
        <taxon>Actinomycetes</taxon>
        <taxon>Micromonosporales</taxon>
        <taxon>Micromonosporaceae</taxon>
        <taxon>Dactylosporangium</taxon>
    </lineage>
</organism>
<sequence length="195" mass="20373">MTMVTERNTALRSMHDAGLAAWFGGSLMGAIGLNGAAAKAPEQRERLQISSAGWDRWAPVNLAAIGTHLVGAAGLLADNKSRLTGQRGVAAMSAAKASLTAAALAATAYSRRVGHQLEREQDRGQDLPTVGVTEPAATTPAPVRAAQRRQRVAQWAVPALTGALIAVSAFAGEQQRPRSVVRGVAGRLREAILPR</sequence>
<keyword evidence="2" id="KW-0472">Membrane</keyword>
<dbReference type="RefSeq" id="WP_344611304.1">
    <property type="nucleotide sequence ID" value="NZ_BAAARV010000012.1"/>
</dbReference>
<feature type="compositionally biased region" description="Basic and acidic residues" evidence="1">
    <location>
        <begin position="115"/>
        <end position="125"/>
    </location>
</feature>
<evidence type="ECO:0000313" key="4">
    <source>
        <dbReference type="Proteomes" id="UP001501444"/>
    </source>
</evidence>
<evidence type="ECO:0000313" key="3">
    <source>
        <dbReference type="EMBL" id="GAA2333573.1"/>
    </source>
</evidence>
<keyword evidence="2" id="KW-0812">Transmembrane</keyword>
<feature type="transmembrane region" description="Helical" evidence="2">
    <location>
        <begin position="58"/>
        <end position="77"/>
    </location>
</feature>
<proteinExistence type="predicted"/>
<reference evidence="4" key="1">
    <citation type="journal article" date="2019" name="Int. J. Syst. Evol. Microbiol.">
        <title>The Global Catalogue of Microorganisms (GCM) 10K type strain sequencing project: providing services to taxonomists for standard genome sequencing and annotation.</title>
        <authorList>
            <consortium name="The Broad Institute Genomics Platform"/>
            <consortium name="The Broad Institute Genome Sequencing Center for Infectious Disease"/>
            <person name="Wu L."/>
            <person name="Ma J."/>
        </authorList>
    </citation>
    <scope>NUCLEOTIDE SEQUENCE [LARGE SCALE GENOMIC DNA]</scope>
    <source>
        <strain evidence="4">JCM 3272</strain>
    </source>
</reference>
<evidence type="ECO:0000256" key="1">
    <source>
        <dbReference type="SAM" id="MobiDB-lite"/>
    </source>
</evidence>
<feature type="compositionally biased region" description="Low complexity" evidence="1">
    <location>
        <begin position="128"/>
        <end position="143"/>
    </location>
</feature>